<dbReference type="EC" id="2.6.1.85" evidence="5"/>
<dbReference type="GO" id="GO:0000162">
    <property type="term" value="P:L-tryptophan biosynthetic process"/>
    <property type="evidence" value="ECO:0007669"/>
    <property type="project" value="TreeGrafter"/>
</dbReference>
<dbReference type="InterPro" id="IPR019999">
    <property type="entry name" value="Anth_synth_I-like"/>
</dbReference>
<accession>A0A8T5ZPS1</accession>
<evidence type="ECO:0000256" key="9">
    <source>
        <dbReference type="ARBA" id="ARBA00062013"/>
    </source>
</evidence>
<dbReference type="InterPro" id="IPR006805">
    <property type="entry name" value="Anth_synth_I_N"/>
</dbReference>
<dbReference type="PANTHER" id="PTHR11236:SF50">
    <property type="entry name" value="AMINODEOXYCHORISMATE SYNTHASE COMPONENT 1"/>
    <property type="match status" value="1"/>
</dbReference>
<evidence type="ECO:0000256" key="7">
    <source>
        <dbReference type="ARBA" id="ARBA00022842"/>
    </source>
</evidence>
<evidence type="ECO:0000259" key="12">
    <source>
        <dbReference type="Pfam" id="PF00425"/>
    </source>
</evidence>
<evidence type="ECO:0000313" key="14">
    <source>
        <dbReference type="EMBL" id="MWT19666.1"/>
    </source>
</evidence>
<evidence type="ECO:0000256" key="6">
    <source>
        <dbReference type="ARBA" id="ARBA00022679"/>
    </source>
</evidence>
<evidence type="ECO:0000256" key="2">
    <source>
        <dbReference type="ARBA" id="ARBA00001946"/>
    </source>
</evidence>
<dbReference type="EMBL" id="WTRC01000009">
    <property type="protein sequence ID" value="MWT19666.1"/>
    <property type="molecule type" value="Genomic_DNA"/>
</dbReference>
<comment type="cofactor">
    <cofactor evidence="2">
        <name>Mg(2+)</name>
        <dbReference type="ChEBI" id="CHEBI:18420"/>
    </cofactor>
</comment>
<dbReference type="Pfam" id="PF04715">
    <property type="entry name" value="Anth_synt_I_N"/>
    <property type="match status" value="1"/>
</dbReference>
<protein>
    <recommendedName>
        <fullName evidence="10">Aminodeoxychorismate synthase component 1</fullName>
        <ecNumber evidence="5">2.6.1.85</ecNumber>
    </recommendedName>
    <alternativeName>
        <fullName evidence="11">4-amino-4-deoxychorismate synthase component 1</fullName>
    </alternativeName>
</protein>
<evidence type="ECO:0000256" key="8">
    <source>
        <dbReference type="ARBA" id="ARBA00022909"/>
    </source>
</evidence>
<comment type="caution">
    <text evidence="14">The sequence shown here is derived from an EMBL/GenBank/DDBJ whole genome shotgun (WGS) entry which is preliminary data.</text>
</comment>
<dbReference type="Pfam" id="PF00425">
    <property type="entry name" value="Chorismate_bind"/>
    <property type="match status" value="1"/>
</dbReference>
<dbReference type="PRINTS" id="PR00095">
    <property type="entry name" value="ANTSNTHASEI"/>
</dbReference>
<feature type="domain" description="Chorismate-utilising enzyme C-terminal" evidence="12">
    <location>
        <begin position="190"/>
        <end position="443"/>
    </location>
</feature>
<dbReference type="Gene3D" id="3.60.120.10">
    <property type="entry name" value="Anthranilate synthase"/>
    <property type="match status" value="1"/>
</dbReference>
<keyword evidence="6" id="KW-0808">Transferase</keyword>
<dbReference type="GO" id="GO:0046654">
    <property type="term" value="P:tetrahydrofolate biosynthetic process"/>
    <property type="evidence" value="ECO:0007669"/>
    <property type="project" value="UniProtKB-ARBA"/>
</dbReference>
<dbReference type="Proteomes" id="UP000462410">
    <property type="component" value="Unassembled WGS sequence"/>
</dbReference>
<sequence length="460" mass="51799">MKTLSPAVITLPWRQDAAEFYFSRLSHLPWAMLLHSGYADHPYSRFDIVVAEPICTLTTFGKETVVSESEKRTTTTDDPLQVLQQVLDRADIRPTHNEDLPFQGGALGLFGYDLGRRFESLPEIAEQDIVLPDMAVGIYDWALIVDHQRHTVSLLSHNDVNARRAWLESQQFSPQEDFTLTSDWQSNMTREQYGEKFRQVQEYLHSGDCYQVNLAQRFHATYSGDEWQAFLQLNQANRAPFSAFLRLEQGAILSLSPERFILCDNSEIQTRPIKGTLPRLPDPQEDSKQAVKLANSAKDRAENLMIVDLMRNDIGRVAVAGSVKVPELFVVEPFPAVHHLVSTITAQLPEQLHASDLLRAAFPGGSITGAPKVRAMEIIDELEPQRRNAWCGSIGYLSFCGNMDTSITIRTLTAINGQIFCSAGGGIVADSQEEAEYQETFDKVNKILRNWRSKTWNTVA</sequence>
<dbReference type="AlphaFoldDB" id="A0A8T5ZPS1"/>
<organism evidence="14 15">
    <name type="scientific">Escherichia coli</name>
    <dbReference type="NCBI Taxonomy" id="562"/>
    <lineage>
        <taxon>Bacteria</taxon>
        <taxon>Pseudomonadati</taxon>
        <taxon>Pseudomonadota</taxon>
        <taxon>Gammaproteobacteria</taxon>
        <taxon>Enterobacterales</taxon>
        <taxon>Enterobacteriaceae</taxon>
        <taxon>Escherichia</taxon>
    </lineage>
</organism>
<keyword evidence="8" id="KW-0289">Folate biosynthesis</keyword>
<gene>
    <name evidence="14" type="primary">pabB</name>
    <name evidence="14" type="ORF">GP965_01730</name>
</gene>
<evidence type="ECO:0000256" key="3">
    <source>
        <dbReference type="ARBA" id="ARBA00005009"/>
    </source>
</evidence>
<reference evidence="14 15" key="1">
    <citation type="submission" date="2019-12" db="EMBL/GenBank/DDBJ databases">
        <title>Enteriobacteria Tanzani isolates_8377-8380.</title>
        <authorList>
            <person name="Subbiah M."/>
            <person name="Call D."/>
        </authorList>
    </citation>
    <scope>NUCLEOTIDE SEQUENCE [LARGE SCALE GENOMIC DNA]</scope>
    <source>
        <strain evidence="14 15">8378wH8</strain>
    </source>
</reference>
<dbReference type="GO" id="GO:0046820">
    <property type="term" value="F:4-amino-4-deoxychorismate synthase activity"/>
    <property type="evidence" value="ECO:0007669"/>
    <property type="project" value="UniProtKB-EC"/>
</dbReference>
<comment type="subunit">
    <text evidence="9">Monomer. Heterodimer consisting of two non-identical subunits: a glutamine amidotransferase subunit (PabA) and a aminodeoxychorismate synthase subunit (PabB).</text>
</comment>
<dbReference type="InterPro" id="IPR015890">
    <property type="entry name" value="Chorismate_C"/>
</dbReference>
<comment type="catalytic activity">
    <reaction evidence="1">
        <text>chorismate + L-glutamine = 4-amino-4-deoxychorismate + L-glutamate</text>
        <dbReference type="Rhea" id="RHEA:11672"/>
        <dbReference type="ChEBI" id="CHEBI:29748"/>
        <dbReference type="ChEBI" id="CHEBI:29985"/>
        <dbReference type="ChEBI" id="CHEBI:58359"/>
        <dbReference type="ChEBI" id="CHEBI:58406"/>
        <dbReference type="EC" id="2.6.1.85"/>
    </reaction>
</comment>
<dbReference type="GO" id="GO:0046656">
    <property type="term" value="P:folic acid biosynthetic process"/>
    <property type="evidence" value="ECO:0007669"/>
    <property type="project" value="UniProtKB-KW"/>
</dbReference>
<proteinExistence type="inferred from homology"/>
<dbReference type="InterPro" id="IPR005801">
    <property type="entry name" value="ADC_synthase"/>
</dbReference>
<dbReference type="PANTHER" id="PTHR11236">
    <property type="entry name" value="AMINOBENZOATE/ANTHRANILATE SYNTHASE"/>
    <property type="match status" value="1"/>
</dbReference>
<dbReference type="FunFam" id="3.60.120.10:FF:000004">
    <property type="entry name" value="Aminodeoxychorismate synthase, component I"/>
    <property type="match status" value="1"/>
</dbReference>
<evidence type="ECO:0000313" key="15">
    <source>
        <dbReference type="Proteomes" id="UP000462410"/>
    </source>
</evidence>
<dbReference type="NCBIfam" id="TIGR00553">
    <property type="entry name" value="pabB"/>
    <property type="match status" value="1"/>
</dbReference>
<dbReference type="SUPFAM" id="SSF56322">
    <property type="entry name" value="ADC synthase"/>
    <property type="match status" value="1"/>
</dbReference>
<comment type="pathway">
    <text evidence="3">Cofactor biosynthesis; tetrahydrofolate biosynthesis; 4-aminobenzoate from chorismate: step 1/2.</text>
</comment>
<name>A0A8T5ZPS1_ECOLX</name>
<dbReference type="NCBIfam" id="NF012009">
    <property type="entry name" value="PRK15465.1"/>
    <property type="match status" value="1"/>
</dbReference>
<dbReference type="InterPro" id="IPR005802">
    <property type="entry name" value="ADC_synth_comp_1"/>
</dbReference>
<evidence type="ECO:0000259" key="13">
    <source>
        <dbReference type="Pfam" id="PF04715"/>
    </source>
</evidence>
<keyword evidence="7" id="KW-0460">Magnesium</keyword>
<evidence type="ECO:0000256" key="11">
    <source>
        <dbReference type="ARBA" id="ARBA00078907"/>
    </source>
</evidence>
<evidence type="ECO:0000256" key="10">
    <source>
        <dbReference type="ARBA" id="ARBA00070463"/>
    </source>
</evidence>
<feature type="domain" description="Anthranilate synthase component I N-terminal" evidence="13">
    <location>
        <begin position="22"/>
        <end position="152"/>
    </location>
</feature>
<evidence type="ECO:0000256" key="5">
    <source>
        <dbReference type="ARBA" id="ARBA00013139"/>
    </source>
</evidence>
<comment type="similarity">
    <text evidence="4">Belongs to the anthranilate synthase component I family.</text>
</comment>
<evidence type="ECO:0000256" key="4">
    <source>
        <dbReference type="ARBA" id="ARBA00009562"/>
    </source>
</evidence>
<evidence type="ECO:0000256" key="1">
    <source>
        <dbReference type="ARBA" id="ARBA00001000"/>
    </source>
</evidence>